<accession>A0AAV7KR93</accession>
<comment type="caution">
    <text evidence="1">The sequence shown here is derived from an EMBL/GenBank/DDBJ whole genome shotgun (WGS) entry which is preliminary data.</text>
</comment>
<evidence type="ECO:0000313" key="1">
    <source>
        <dbReference type="EMBL" id="KAJ1080419.1"/>
    </source>
</evidence>
<reference evidence="1" key="1">
    <citation type="journal article" date="2022" name="bioRxiv">
        <title>Sequencing and chromosome-scale assembly of the giantPleurodeles waltlgenome.</title>
        <authorList>
            <person name="Brown T."/>
            <person name="Elewa A."/>
            <person name="Iarovenko S."/>
            <person name="Subramanian E."/>
            <person name="Araus A.J."/>
            <person name="Petzold A."/>
            <person name="Susuki M."/>
            <person name="Suzuki K.-i.T."/>
            <person name="Hayashi T."/>
            <person name="Toyoda A."/>
            <person name="Oliveira C."/>
            <person name="Osipova E."/>
            <person name="Leigh N.D."/>
            <person name="Simon A."/>
            <person name="Yun M.H."/>
        </authorList>
    </citation>
    <scope>NUCLEOTIDE SEQUENCE</scope>
    <source>
        <strain evidence="1">20211129_DDA</strain>
        <tissue evidence="1">Liver</tissue>
    </source>
</reference>
<name>A0AAV7KR93_PLEWA</name>
<protein>
    <submittedName>
        <fullName evidence="1">Uncharacterized protein</fullName>
    </submittedName>
</protein>
<sequence>MVVGGNFVDGDDNSIVDDGVVDRGFIDDEVVSGRFVSENDLLITLVNGGIGDGRGITAIVALVDSNTFVDGGLVVILQDTMDLIIGDVAVGKVGVMVIDVVEKTVIDGEGIFELFNFYQELFLL</sequence>
<dbReference type="AlphaFoldDB" id="A0AAV7KR93"/>
<proteinExistence type="predicted"/>
<dbReference type="EMBL" id="JANPWB010000016">
    <property type="protein sequence ID" value="KAJ1080419.1"/>
    <property type="molecule type" value="Genomic_DNA"/>
</dbReference>
<organism evidence="1 2">
    <name type="scientific">Pleurodeles waltl</name>
    <name type="common">Iberian ribbed newt</name>
    <dbReference type="NCBI Taxonomy" id="8319"/>
    <lineage>
        <taxon>Eukaryota</taxon>
        <taxon>Metazoa</taxon>
        <taxon>Chordata</taxon>
        <taxon>Craniata</taxon>
        <taxon>Vertebrata</taxon>
        <taxon>Euteleostomi</taxon>
        <taxon>Amphibia</taxon>
        <taxon>Batrachia</taxon>
        <taxon>Caudata</taxon>
        <taxon>Salamandroidea</taxon>
        <taxon>Salamandridae</taxon>
        <taxon>Pleurodelinae</taxon>
        <taxon>Pleurodeles</taxon>
    </lineage>
</organism>
<dbReference type="Proteomes" id="UP001066276">
    <property type="component" value="Chromosome 12"/>
</dbReference>
<evidence type="ECO:0000313" key="2">
    <source>
        <dbReference type="Proteomes" id="UP001066276"/>
    </source>
</evidence>
<gene>
    <name evidence="1" type="ORF">NDU88_000626</name>
</gene>
<keyword evidence="2" id="KW-1185">Reference proteome</keyword>